<evidence type="ECO:0000313" key="8">
    <source>
        <dbReference type="Proteomes" id="UP000663829"/>
    </source>
</evidence>
<comment type="similarity">
    <text evidence="1">Belongs to the GIPC family.</text>
</comment>
<dbReference type="PANTHER" id="PTHR12259:SF1">
    <property type="entry name" value="GH21964P"/>
    <property type="match status" value="1"/>
</dbReference>
<evidence type="ECO:0000313" key="5">
    <source>
        <dbReference type="EMBL" id="CAF0938883.1"/>
    </source>
</evidence>
<dbReference type="Pfam" id="PF25082">
    <property type="entry name" value="GIPC1_GH2"/>
    <property type="match status" value="1"/>
</dbReference>
<accession>A0A813Q543</accession>
<proteinExistence type="inferred from homology"/>
<name>A0A813Q543_9BILA</name>
<dbReference type="InterPro" id="IPR017379">
    <property type="entry name" value="GIPC1/2/3"/>
</dbReference>
<dbReference type="SUPFAM" id="SSF50156">
    <property type="entry name" value="PDZ domain-like"/>
    <property type="match status" value="1"/>
</dbReference>
<dbReference type="Pfam" id="PF00595">
    <property type="entry name" value="PDZ"/>
    <property type="match status" value="1"/>
</dbReference>
<dbReference type="CDD" id="cd21180">
    <property type="entry name" value="GH2_GIPC"/>
    <property type="match status" value="1"/>
</dbReference>
<dbReference type="EMBL" id="CAJNOQ010000132">
    <property type="protein sequence ID" value="CAF0762088.1"/>
    <property type="molecule type" value="Genomic_DNA"/>
</dbReference>
<gene>
    <name evidence="4" type="ORF">GPM918_LOCUS1445</name>
    <name evidence="5" type="ORF">OVA965_LOCUS11532</name>
    <name evidence="6" type="ORF">SRO942_LOCUS1445</name>
    <name evidence="7" type="ORF">TMI583_LOCUS11533</name>
</gene>
<dbReference type="FunFam" id="2.30.42.10:FF:000097">
    <property type="entry name" value="PDZ domain-containing protein GIPC1 isoform 1"/>
    <property type="match status" value="1"/>
</dbReference>
<feature type="region of interest" description="Disordered" evidence="2">
    <location>
        <begin position="1"/>
        <end position="67"/>
    </location>
</feature>
<dbReference type="Gene3D" id="2.30.42.10">
    <property type="match status" value="1"/>
</dbReference>
<dbReference type="Proteomes" id="UP000677228">
    <property type="component" value="Unassembled WGS sequence"/>
</dbReference>
<dbReference type="Proteomes" id="UP000681722">
    <property type="component" value="Unassembled WGS sequence"/>
</dbReference>
<dbReference type="InterPro" id="IPR055349">
    <property type="entry name" value="GH2_GIPC"/>
</dbReference>
<evidence type="ECO:0000256" key="2">
    <source>
        <dbReference type="SAM" id="MobiDB-lite"/>
    </source>
</evidence>
<keyword evidence="8" id="KW-1185">Reference proteome</keyword>
<dbReference type="Proteomes" id="UP000682733">
    <property type="component" value="Unassembled WGS sequence"/>
</dbReference>
<dbReference type="PROSITE" id="PS50106">
    <property type="entry name" value="PDZ"/>
    <property type="match status" value="1"/>
</dbReference>
<feature type="compositionally biased region" description="Low complexity" evidence="2">
    <location>
        <begin position="20"/>
        <end position="64"/>
    </location>
</feature>
<dbReference type="EMBL" id="CAJOBC010000132">
    <property type="protein sequence ID" value="CAF3543116.1"/>
    <property type="molecule type" value="Genomic_DNA"/>
</dbReference>
<organism evidence="4 8">
    <name type="scientific">Didymodactylos carnosus</name>
    <dbReference type="NCBI Taxonomy" id="1234261"/>
    <lineage>
        <taxon>Eukaryota</taxon>
        <taxon>Metazoa</taxon>
        <taxon>Spiralia</taxon>
        <taxon>Gnathifera</taxon>
        <taxon>Rotifera</taxon>
        <taxon>Eurotatoria</taxon>
        <taxon>Bdelloidea</taxon>
        <taxon>Philodinida</taxon>
        <taxon>Philodinidae</taxon>
        <taxon>Didymodactylos</taxon>
    </lineage>
</organism>
<evidence type="ECO:0000313" key="4">
    <source>
        <dbReference type="EMBL" id="CAF0762088.1"/>
    </source>
</evidence>
<dbReference type="OrthoDB" id="6509831at2759"/>
<comment type="caution">
    <text evidence="4">The sequence shown here is derived from an EMBL/GenBank/DDBJ whole genome shotgun (WGS) entry which is preliminary data.</text>
</comment>
<dbReference type="AlphaFoldDB" id="A0A813Q543"/>
<dbReference type="Pfam" id="PF25083">
    <property type="entry name" value="GIPC1_GH1"/>
    <property type="match status" value="1"/>
</dbReference>
<dbReference type="InterPro" id="IPR001478">
    <property type="entry name" value="PDZ"/>
</dbReference>
<dbReference type="PANTHER" id="PTHR12259">
    <property type="entry name" value="RGS-GAIP INTERACTING PROTEIN GIPC"/>
    <property type="match status" value="1"/>
</dbReference>
<protein>
    <recommendedName>
        <fullName evidence="3">PDZ domain-containing protein</fullName>
    </recommendedName>
</protein>
<dbReference type="CDD" id="cd06707">
    <property type="entry name" value="PDZ_GIPC"/>
    <property type="match status" value="1"/>
</dbReference>
<dbReference type="InterPro" id="IPR036034">
    <property type="entry name" value="PDZ_sf"/>
</dbReference>
<dbReference type="EMBL" id="CAJOBA010004482">
    <property type="protein sequence ID" value="CAF3714283.1"/>
    <property type="molecule type" value="Genomic_DNA"/>
</dbReference>
<dbReference type="EMBL" id="CAJNOK010004478">
    <property type="protein sequence ID" value="CAF0938883.1"/>
    <property type="molecule type" value="Genomic_DNA"/>
</dbReference>
<evidence type="ECO:0000313" key="6">
    <source>
        <dbReference type="EMBL" id="CAF3543116.1"/>
    </source>
</evidence>
<evidence type="ECO:0000256" key="1">
    <source>
        <dbReference type="ARBA" id="ARBA00009011"/>
    </source>
</evidence>
<feature type="domain" description="PDZ" evidence="3">
    <location>
        <begin position="150"/>
        <end position="231"/>
    </location>
</feature>
<dbReference type="Proteomes" id="UP000663829">
    <property type="component" value="Unassembled WGS sequence"/>
</dbReference>
<evidence type="ECO:0000313" key="7">
    <source>
        <dbReference type="EMBL" id="CAF3714283.1"/>
    </source>
</evidence>
<evidence type="ECO:0000259" key="3">
    <source>
        <dbReference type="PROSITE" id="PS50106"/>
    </source>
</evidence>
<sequence>MPSSKLLPRIRKSHGKNDESTPSSNASSSASSTKSSTNSNSIPSTTQNAVMSNRSSSSSHYQSSPFPGDNEKPKLVFHCQLAHGSPTGLISGFTNVKELYQKIAECFEIPVTTILFCTLNTHKIDMGKLLGGQIGLDDFIFAHVKGQAKEIDIVKSESALGLTITDNGAGYAFVKRVKEGSIMDRLKNLVKIGDHIEKINEKSLVGSRHFEVAKMLKEIPVGVTFTMRLIEPNAFGFHIEPAKRGRKTGDVKSGNKTLRFKADGKATVEEVDDVMNKAIERINGILESFMGINDSELAQQIWDLGQHKKNPSDFALAIDESEIGAFSFTDEFIFDLWGVIGDAKNGRLKENDFEDERL</sequence>
<reference evidence="4" key="1">
    <citation type="submission" date="2021-02" db="EMBL/GenBank/DDBJ databases">
        <authorList>
            <person name="Nowell W R."/>
        </authorList>
    </citation>
    <scope>NUCLEOTIDE SEQUENCE</scope>
</reference>
<dbReference type="InterPro" id="IPR056814">
    <property type="entry name" value="GIPC1-3_GH1"/>
</dbReference>
<dbReference type="SMART" id="SM00228">
    <property type="entry name" value="PDZ"/>
    <property type="match status" value="1"/>
</dbReference>